<proteinExistence type="predicted"/>
<feature type="compositionally biased region" description="Low complexity" evidence="1">
    <location>
        <begin position="73"/>
        <end position="90"/>
    </location>
</feature>
<feature type="region of interest" description="Disordered" evidence="1">
    <location>
        <begin position="213"/>
        <end position="234"/>
    </location>
</feature>
<reference evidence="2" key="1">
    <citation type="submission" date="2021-01" db="EMBL/GenBank/DDBJ databases">
        <authorList>
            <person name="Corre E."/>
            <person name="Pelletier E."/>
            <person name="Niang G."/>
            <person name="Scheremetjew M."/>
            <person name="Finn R."/>
            <person name="Kale V."/>
            <person name="Holt S."/>
            <person name="Cochrane G."/>
            <person name="Meng A."/>
            <person name="Brown T."/>
            <person name="Cohen L."/>
        </authorList>
    </citation>
    <scope>NUCLEOTIDE SEQUENCE</scope>
    <source>
        <strain evidence="2">CCMP3105</strain>
    </source>
</reference>
<name>A0A7S4SHZ2_9DINO</name>
<organism evidence="2">
    <name type="scientific">Alexandrium monilatum</name>
    <dbReference type="NCBI Taxonomy" id="311494"/>
    <lineage>
        <taxon>Eukaryota</taxon>
        <taxon>Sar</taxon>
        <taxon>Alveolata</taxon>
        <taxon>Dinophyceae</taxon>
        <taxon>Gonyaulacales</taxon>
        <taxon>Pyrocystaceae</taxon>
        <taxon>Alexandrium</taxon>
    </lineage>
</organism>
<evidence type="ECO:0000313" key="2">
    <source>
        <dbReference type="EMBL" id="CAE4646430.1"/>
    </source>
</evidence>
<gene>
    <name evidence="2" type="ORF">AMON00008_LOCUS50575</name>
</gene>
<feature type="region of interest" description="Disordered" evidence="1">
    <location>
        <begin position="1"/>
        <end position="97"/>
    </location>
</feature>
<dbReference type="InterPro" id="IPR014903">
    <property type="entry name" value="DUF1796"/>
</dbReference>
<feature type="region of interest" description="Disordered" evidence="1">
    <location>
        <begin position="113"/>
        <end position="142"/>
    </location>
</feature>
<dbReference type="AlphaFoldDB" id="A0A7S4SHZ2"/>
<dbReference type="EMBL" id="HBNR01071413">
    <property type="protein sequence ID" value="CAE4646430.1"/>
    <property type="molecule type" value="Transcribed_RNA"/>
</dbReference>
<sequence length="782" mass="85704">MATPHLAGASTCPSRSTAHVPREHSQPALAGEAAAEPPGPGVAAPAAAEAAPPGNPPGPDAAEEASAKPPEPGAEGPTSAEAPSPSASVERGAEGPTAAVGAEAPVPLLEGAVAEKAPATAKRREAGGPAAEEAEVSTEERRHGAAIRGKAIFGTIGPRSVLDLWQLQELAPPHWLAREHPDGCYYLEDAISGECSFNWWDVLLKGQEAAERGAPTARAHGEKEPREAAPGAGVQPEGSLFELLRMARPQWREAAVRSVVSRLRHVGVRTVPSLASALGDGLDVTFRNHSFKPLSRSTKAALVELLNLTPKPKAPPRQLSASSLPGKEGEQFADCCVLSMGHYCLTADFLKQVGIRKQAMPTDYSAVTLKTWHHMLSDDFRTLLTPKDAGLREHPYNSVRGDVAMFIHQGKWASERIHARVERLRGVLRARRAFGLAIYLEGLRNLLATKEEVFQDAERVGELCDGFCHIVVVWCRSAYSSAAQRRHVWLHRGPRVSVLEFCPEKAYSLDDLMRPGDADMLLDLLAARFPGPFAAAAADRAAAFSEASSGGDTEEHWLDDFDETPYDAETRRRLREAEQKRNMEGALNWSIQKLAHRAAEEARLGLGLPPDEGWVLVFRQKRCAWRTPAFDDTAAADSASCFCRLLGLESFRDPATKRFLFKLTYPGRRHPNHNIWYQTTNPVQMKVGSRVAGFKAVELSYKMDDDWNEDHLAFQGLQKSAHSGYLLHGYDPRHPERFWYALGCRIFKPQYPGMRAGWPGANGSWEDDWVELFVKHMQVHDA</sequence>
<dbReference type="Pfam" id="PF08795">
    <property type="entry name" value="DUF1796"/>
    <property type="match status" value="1"/>
</dbReference>
<accession>A0A7S4SHZ2</accession>
<evidence type="ECO:0000256" key="1">
    <source>
        <dbReference type="SAM" id="MobiDB-lite"/>
    </source>
</evidence>
<protein>
    <submittedName>
        <fullName evidence="2">Uncharacterized protein</fullName>
    </submittedName>
</protein>
<feature type="compositionally biased region" description="Low complexity" evidence="1">
    <location>
        <begin position="27"/>
        <end position="52"/>
    </location>
</feature>